<accession>A0A5R8K8M0</accession>
<reference evidence="1 2" key="1">
    <citation type="submission" date="2019-05" db="EMBL/GenBank/DDBJ databases">
        <title>Verrucobacter flavum gen. nov., sp. nov. a new member of the family Verrucomicrobiaceae.</title>
        <authorList>
            <person name="Szuroczki S."/>
            <person name="Abbaszade G."/>
            <person name="Szabo A."/>
            <person name="Felfoldi T."/>
            <person name="Schumann P."/>
            <person name="Boka K."/>
            <person name="Keki Z."/>
            <person name="Toumi M."/>
            <person name="Toth E."/>
        </authorList>
    </citation>
    <scope>NUCLEOTIDE SEQUENCE [LARGE SCALE GENOMIC DNA]</scope>
    <source>
        <strain evidence="1 2">MG-N-17</strain>
    </source>
</reference>
<evidence type="ECO:0000313" key="1">
    <source>
        <dbReference type="EMBL" id="TLD68684.1"/>
    </source>
</evidence>
<name>A0A5R8K8M0_9BACT</name>
<proteinExistence type="predicted"/>
<protein>
    <submittedName>
        <fullName evidence="1">Uncharacterized protein</fullName>
    </submittedName>
</protein>
<keyword evidence="2" id="KW-1185">Reference proteome</keyword>
<dbReference type="AlphaFoldDB" id="A0A5R8K8M0"/>
<dbReference type="EMBL" id="VAUV01000020">
    <property type="protein sequence ID" value="TLD68684.1"/>
    <property type="molecule type" value="Genomic_DNA"/>
</dbReference>
<organism evidence="1 2">
    <name type="scientific">Phragmitibacter flavus</name>
    <dbReference type="NCBI Taxonomy" id="2576071"/>
    <lineage>
        <taxon>Bacteria</taxon>
        <taxon>Pseudomonadati</taxon>
        <taxon>Verrucomicrobiota</taxon>
        <taxon>Verrucomicrobiia</taxon>
        <taxon>Verrucomicrobiales</taxon>
        <taxon>Verrucomicrobiaceae</taxon>
        <taxon>Phragmitibacter</taxon>
    </lineage>
</organism>
<comment type="caution">
    <text evidence="1">The sequence shown here is derived from an EMBL/GenBank/DDBJ whole genome shotgun (WGS) entry which is preliminary data.</text>
</comment>
<dbReference type="RefSeq" id="WP_138088296.1">
    <property type="nucleotide sequence ID" value="NZ_VAUV01000020.1"/>
</dbReference>
<dbReference type="Proteomes" id="UP000306196">
    <property type="component" value="Unassembled WGS sequence"/>
</dbReference>
<sequence length="77" mass="9131">MSYELLWNHAREMLKTAEQPVLTRKKIAEILGVESIEKEDLIEAFRAEDPEGFMFDLRWIDLPLWEVVFYKSLSQVS</sequence>
<gene>
    <name evidence="1" type="ORF">FEM03_21100</name>
</gene>
<evidence type="ECO:0000313" key="2">
    <source>
        <dbReference type="Proteomes" id="UP000306196"/>
    </source>
</evidence>